<organism evidence="1 2">
    <name type="scientific">Vibrio parahaemolyticus</name>
    <dbReference type="NCBI Taxonomy" id="670"/>
    <lineage>
        <taxon>Bacteria</taxon>
        <taxon>Pseudomonadati</taxon>
        <taxon>Pseudomonadota</taxon>
        <taxon>Gammaproteobacteria</taxon>
        <taxon>Vibrionales</taxon>
        <taxon>Vibrionaceae</taxon>
        <taxon>Vibrio</taxon>
    </lineage>
</organism>
<sequence length="77" mass="9078">MTELEKQLLNAFEQLQQQHEAQHKAFANAYKDLEKMFNTTLKENATLCQQVSRLSEQVNGLNVQLQRLEKHYSTKRD</sequence>
<comment type="caution">
    <text evidence="1">The sequence shown here is derived from an EMBL/GenBank/DDBJ whole genome shotgun (WGS) entry which is preliminary data.</text>
</comment>
<dbReference type="InterPro" id="IPR006983">
    <property type="entry name" value="MbeD_MobD"/>
</dbReference>
<name>A0A9Q3YKL3_VIBPH</name>
<dbReference type="RefSeq" id="WP_373906686.1">
    <property type="nucleotide sequence ID" value="NZ_JABCLP010001678.1"/>
</dbReference>
<gene>
    <name evidence="1" type="primary">mbeD</name>
    <name evidence="1" type="ORF">IB292_26755</name>
</gene>
<evidence type="ECO:0000313" key="2">
    <source>
        <dbReference type="Proteomes" id="UP000726777"/>
    </source>
</evidence>
<protein>
    <submittedName>
        <fullName evidence="1">MbeD family mobilization/exclusion protein</fullName>
    </submittedName>
</protein>
<dbReference type="Pfam" id="PF04899">
    <property type="entry name" value="MbeD_MobD"/>
    <property type="match status" value="1"/>
</dbReference>
<dbReference type="EMBL" id="JACVHL010000072">
    <property type="protein sequence ID" value="MCC3808589.1"/>
    <property type="molecule type" value="Genomic_DNA"/>
</dbReference>
<dbReference type="AlphaFoldDB" id="A0A9Q3YKL3"/>
<accession>A0A9Q3YKL3</accession>
<dbReference type="Proteomes" id="UP000726777">
    <property type="component" value="Unassembled WGS sequence"/>
</dbReference>
<dbReference type="NCBIfam" id="NF033829">
    <property type="entry name" value="plas_excl_MbeD"/>
    <property type="match status" value="1"/>
</dbReference>
<proteinExistence type="predicted"/>
<reference evidence="1" key="1">
    <citation type="submission" date="2020-09" db="EMBL/GenBank/DDBJ databases">
        <title>Genome sequence of Vibrio parahaemolyticus isolates.</title>
        <authorList>
            <person name="Hammerl J.A."/>
            <person name="Strauch E."/>
        </authorList>
    </citation>
    <scope>NUCLEOTIDE SEQUENCE</scope>
    <source>
        <strain evidence="1">17-VB00146</strain>
    </source>
</reference>
<evidence type="ECO:0000313" key="1">
    <source>
        <dbReference type="EMBL" id="MCC3808589.1"/>
    </source>
</evidence>